<feature type="binding site" evidence="3">
    <location>
        <position position="55"/>
    </location>
    <ligand>
        <name>ATP</name>
        <dbReference type="ChEBI" id="CHEBI:30616"/>
    </ligand>
</feature>
<evidence type="ECO:0000256" key="4">
    <source>
        <dbReference type="SAM" id="MobiDB-lite"/>
    </source>
</evidence>
<dbReference type="GO" id="GO:0005524">
    <property type="term" value="F:ATP binding"/>
    <property type="evidence" value="ECO:0007669"/>
    <property type="project" value="UniProtKB-UniRule"/>
</dbReference>
<dbReference type="GO" id="GO:0044773">
    <property type="term" value="P:mitotic DNA damage checkpoint signaling"/>
    <property type="evidence" value="ECO:0007669"/>
    <property type="project" value="TreeGrafter"/>
</dbReference>
<keyword evidence="7" id="KW-1185">Reference proteome</keyword>
<dbReference type="PANTHER" id="PTHR44167:SF24">
    <property type="entry name" value="SERINE_THREONINE-PROTEIN KINASE CHK2"/>
    <property type="match status" value="1"/>
</dbReference>
<gene>
    <name evidence="6" type="ORF">TRSC58_03190</name>
</gene>
<dbReference type="InterPro" id="IPR008271">
    <property type="entry name" value="Ser/Thr_kinase_AS"/>
</dbReference>
<dbReference type="InterPro" id="IPR011009">
    <property type="entry name" value="Kinase-like_dom_sf"/>
</dbReference>
<evidence type="ECO:0000256" key="3">
    <source>
        <dbReference type="PROSITE-ProRule" id="PRU10141"/>
    </source>
</evidence>
<evidence type="ECO:0000256" key="1">
    <source>
        <dbReference type="ARBA" id="ARBA00022741"/>
    </source>
</evidence>
<dbReference type="InterPro" id="IPR000719">
    <property type="entry name" value="Prot_kinase_dom"/>
</dbReference>
<dbReference type="AlphaFoldDB" id="A0A061J753"/>
<dbReference type="EMBL" id="AUPL01003190">
    <property type="protein sequence ID" value="ESL09097.1"/>
    <property type="molecule type" value="Genomic_DNA"/>
</dbReference>
<dbReference type="PROSITE" id="PS50011">
    <property type="entry name" value="PROTEIN_KINASE_DOM"/>
    <property type="match status" value="1"/>
</dbReference>
<feature type="region of interest" description="Disordered" evidence="4">
    <location>
        <begin position="416"/>
        <end position="449"/>
    </location>
</feature>
<keyword evidence="2 3" id="KW-0067">ATP-binding</keyword>
<dbReference type="GO" id="GO:0004674">
    <property type="term" value="F:protein serine/threonine kinase activity"/>
    <property type="evidence" value="ECO:0007669"/>
    <property type="project" value="TreeGrafter"/>
</dbReference>
<dbReference type="InterPro" id="IPR017441">
    <property type="entry name" value="Protein_kinase_ATP_BS"/>
</dbReference>
<organism evidence="6 7">
    <name type="scientific">Trypanosoma rangeli SC58</name>
    <dbReference type="NCBI Taxonomy" id="429131"/>
    <lineage>
        <taxon>Eukaryota</taxon>
        <taxon>Discoba</taxon>
        <taxon>Euglenozoa</taxon>
        <taxon>Kinetoplastea</taxon>
        <taxon>Metakinetoplastina</taxon>
        <taxon>Trypanosomatida</taxon>
        <taxon>Trypanosomatidae</taxon>
        <taxon>Trypanosoma</taxon>
        <taxon>Herpetosoma</taxon>
    </lineage>
</organism>
<dbReference type="VEuPathDB" id="TriTrypDB:TRSC58_03190"/>
<proteinExistence type="predicted"/>
<evidence type="ECO:0000313" key="7">
    <source>
        <dbReference type="Proteomes" id="UP000031737"/>
    </source>
</evidence>
<keyword evidence="6" id="KW-0808">Transferase</keyword>
<dbReference type="PROSITE" id="PS00108">
    <property type="entry name" value="PROTEIN_KINASE_ST"/>
    <property type="match status" value="1"/>
</dbReference>
<dbReference type="Pfam" id="PF00069">
    <property type="entry name" value="Pkinase"/>
    <property type="match status" value="1"/>
</dbReference>
<dbReference type="PROSITE" id="PS00107">
    <property type="entry name" value="PROTEIN_KINASE_ATP"/>
    <property type="match status" value="1"/>
</dbReference>
<name>A0A061J753_TRYRA</name>
<feature type="domain" description="Protein kinase" evidence="5">
    <location>
        <begin position="26"/>
        <end position="324"/>
    </location>
</feature>
<dbReference type="OrthoDB" id="40902at2759"/>
<dbReference type="Gene3D" id="1.10.510.10">
    <property type="entry name" value="Transferase(Phosphotransferase) domain 1"/>
    <property type="match status" value="1"/>
</dbReference>
<dbReference type="Gene3D" id="3.30.200.20">
    <property type="entry name" value="Phosphorylase Kinase, domain 1"/>
    <property type="match status" value="1"/>
</dbReference>
<feature type="region of interest" description="Disordered" evidence="4">
    <location>
        <begin position="327"/>
        <end position="366"/>
    </location>
</feature>
<keyword evidence="6" id="KW-0418">Kinase</keyword>
<sequence length="507" mass="57344">MTAPSPMRVPATPVVESVDIRDMYDAEHATLVGKGGFSDVVSVLHRPTNTKRALKVMRKEMLHGRVAEMVLHEREILRRISHPNIIKLHEVITTPHHVYFALDLMDCDLFSMIFSNKFIPEGWARRIMYQLLCGIAFLHSQSIVHRDIKPENILINISKKQDNGDTALSGKKSGIIVEDEWEKLLNIEVKLADFGLAKLVQKWDVQSTPCGTSFYIAPEVIRGIEAQGTKPLCTTQELVKSVDVWSSGIVLFIMLSGRPPFYGQVTSSEERRLLLRRIDRWALFHTKQCWDGISEEAKDLIVRMLEQDSSKRLTAMQALQHPFFANYGFRPPPPGVPKVSPELRQQPEEKPQAPQQPRPRQREEVINAHKPTVVDNEVHGGMNAMQVERGWGGTDVPNHVVVNKFREFLRIIRPKSHVKRSSGKAPLTEGEQQSLPNEEEDEEPAEEHVRSMHAEIDALQKDIIETGDTEGDNTSYTPQLPRMTAPRTKRPAVMNAKAKVGPAALKH</sequence>
<protein>
    <submittedName>
        <fullName evidence="6">Protein kinase</fullName>
    </submittedName>
</protein>
<dbReference type="Proteomes" id="UP000031737">
    <property type="component" value="Unassembled WGS sequence"/>
</dbReference>
<keyword evidence="1 3" id="KW-0547">Nucleotide-binding</keyword>
<reference evidence="6 7" key="1">
    <citation type="submission" date="2013-07" db="EMBL/GenBank/DDBJ databases">
        <authorList>
            <person name="Stoco P.H."/>
            <person name="Wagner G."/>
            <person name="Gerber A."/>
            <person name="Zaha A."/>
            <person name="Thompson C."/>
            <person name="Bartholomeu D.C."/>
            <person name="Luckemeyer D.D."/>
            <person name="Bahia D."/>
            <person name="Loreto E."/>
            <person name="Prestes E.B."/>
            <person name="Lima F.M."/>
            <person name="Rodrigues-Luiz G."/>
            <person name="Vallejo G.A."/>
            <person name="Filho J.F."/>
            <person name="Monteiro K.M."/>
            <person name="Tyler K.M."/>
            <person name="de Almeida L.G."/>
            <person name="Ortiz M.F."/>
            <person name="Siervo M.A."/>
            <person name="de Moraes M.H."/>
            <person name="Cunha O.L."/>
            <person name="Mendonca-Neto R."/>
            <person name="Silva R."/>
            <person name="Teixeira S.M."/>
            <person name="Murta S.M."/>
            <person name="Sincero T.C."/>
            <person name="Mendes T.A."/>
            <person name="Urmenyi T.P."/>
            <person name="Silva V.G."/>
            <person name="da Rocha W.D."/>
            <person name="Andersson B."/>
            <person name="Romanha A.J."/>
            <person name="Steindel M."/>
            <person name="de Vasconcelos A.T."/>
            <person name="Grisard E.C."/>
        </authorList>
    </citation>
    <scope>NUCLEOTIDE SEQUENCE [LARGE SCALE GENOMIC DNA]</scope>
    <source>
        <strain evidence="6 7">SC58</strain>
    </source>
</reference>
<evidence type="ECO:0000259" key="5">
    <source>
        <dbReference type="PROSITE" id="PS50011"/>
    </source>
</evidence>
<dbReference type="GO" id="GO:0005634">
    <property type="term" value="C:nucleus"/>
    <property type="evidence" value="ECO:0007669"/>
    <property type="project" value="TreeGrafter"/>
</dbReference>
<evidence type="ECO:0000313" key="6">
    <source>
        <dbReference type="EMBL" id="ESL09097.1"/>
    </source>
</evidence>
<feature type="region of interest" description="Disordered" evidence="4">
    <location>
        <begin position="466"/>
        <end position="507"/>
    </location>
</feature>
<dbReference type="GO" id="GO:0005737">
    <property type="term" value="C:cytoplasm"/>
    <property type="evidence" value="ECO:0007669"/>
    <property type="project" value="TreeGrafter"/>
</dbReference>
<dbReference type="PANTHER" id="PTHR44167">
    <property type="entry name" value="OVARIAN-SPECIFIC SERINE/THREONINE-PROTEIN KINASE LOK-RELATED"/>
    <property type="match status" value="1"/>
</dbReference>
<comment type="caution">
    <text evidence="6">The sequence shown here is derived from an EMBL/GenBank/DDBJ whole genome shotgun (WGS) entry which is preliminary data.</text>
</comment>
<dbReference type="SMART" id="SM00220">
    <property type="entry name" value="S_TKc"/>
    <property type="match status" value="1"/>
</dbReference>
<dbReference type="SUPFAM" id="SSF56112">
    <property type="entry name" value="Protein kinase-like (PK-like)"/>
    <property type="match status" value="1"/>
</dbReference>
<evidence type="ECO:0000256" key="2">
    <source>
        <dbReference type="ARBA" id="ARBA00022840"/>
    </source>
</evidence>
<accession>A0A061J753</accession>